<dbReference type="AlphaFoldDB" id="A0A2R6PN27"/>
<protein>
    <submittedName>
        <fullName evidence="3">Uncharacterized protein</fullName>
    </submittedName>
</protein>
<name>A0A2R6PN27_9APHY</name>
<proteinExistence type="predicted"/>
<evidence type="ECO:0000313" key="4">
    <source>
        <dbReference type="Proteomes" id="UP000186601"/>
    </source>
</evidence>
<dbReference type="InterPro" id="IPR022127">
    <property type="entry name" value="STIMATE/YPL162C"/>
</dbReference>
<dbReference type="OrthoDB" id="431202at2759"/>
<dbReference type="Proteomes" id="UP000186601">
    <property type="component" value="Unassembled WGS sequence"/>
</dbReference>
<feature type="chain" id="PRO_5015347523" evidence="2">
    <location>
        <begin position="23"/>
        <end position="242"/>
    </location>
</feature>
<organism evidence="3 4">
    <name type="scientific">Hermanssonia centrifuga</name>
    <dbReference type="NCBI Taxonomy" id="98765"/>
    <lineage>
        <taxon>Eukaryota</taxon>
        <taxon>Fungi</taxon>
        <taxon>Dikarya</taxon>
        <taxon>Basidiomycota</taxon>
        <taxon>Agaricomycotina</taxon>
        <taxon>Agaricomycetes</taxon>
        <taxon>Polyporales</taxon>
        <taxon>Meruliaceae</taxon>
        <taxon>Hermanssonia</taxon>
    </lineage>
</organism>
<dbReference type="STRING" id="98765.A0A2R6PN27"/>
<feature type="compositionally biased region" description="Polar residues" evidence="1">
    <location>
        <begin position="93"/>
        <end position="103"/>
    </location>
</feature>
<feature type="signal peptide" evidence="2">
    <location>
        <begin position="1"/>
        <end position="22"/>
    </location>
</feature>
<reference evidence="3 4" key="1">
    <citation type="submission" date="2018-02" db="EMBL/GenBank/DDBJ databases">
        <title>Genome sequence of the basidiomycete white-rot fungus Phlebia centrifuga.</title>
        <authorList>
            <person name="Granchi Z."/>
            <person name="Peng M."/>
            <person name="de Vries R.P."/>
            <person name="Hilden K."/>
            <person name="Makela M.R."/>
            <person name="Grigoriev I."/>
            <person name="Riley R."/>
        </authorList>
    </citation>
    <scope>NUCLEOTIDE SEQUENCE [LARGE SCALE GENOMIC DNA]</scope>
    <source>
        <strain evidence="3 4">FBCC195</strain>
    </source>
</reference>
<evidence type="ECO:0000256" key="2">
    <source>
        <dbReference type="SAM" id="SignalP"/>
    </source>
</evidence>
<comment type="caution">
    <text evidence="3">The sequence shown here is derived from an EMBL/GenBank/DDBJ whole genome shotgun (WGS) entry which is preliminary data.</text>
</comment>
<gene>
    <name evidence="3" type="ORF">PHLCEN_2v4705</name>
</gene>
<dbReference type="EMBL" id="MLYV02000468">
    <property type="protein sequence ID" value="PSR93810.1"/>
    <property type="molecule type" value="Genomic_DNA"/>
</dbReference>
<keyword evidence="4" id="KW-1185">Reference proteome</keyword>
<dbReference type="Pfam" id="PF12400">
    <property type="entry name" value="STIMATE"/>
    <property type="match status" value="1"/>
</dbReference>
<accession>A0A2R6PN27</accession>
<evidence type="ECO:0000256" key="1">
    <source>
        <dbReference type="SAM" id="MobiDB-lite"/>
    </source>
</evidence>
<sequence>MGIFPIIMNILQFWLIDSIVKAGAHQASVALPSDSTRNSINSDEEPLFRSSMDDDDDEPHRHDIENPAPAPRSRSRSKDDRDVSPVDDSKSSEATLATASGSVTPKGVDGNQATTITHAYPPSMASTSSSPASSRHSSISPPKRRRSPPPRLALQPRSPMPAASNPALPSADPVAPPTTTERQADTLYDEKEWATWEDDNNDNWAERVGEEDWTGRRIDAKKATLHDAWTERGQGSVWISSR</sequence>
<evidence type="ECO:0000313" key="3">
    <source>
        <dbReference type="EMBL" id="PSR93810.1"/>
    </source>
</evidence>
<feature type="region of interest" description="Disordered" evidence="1">
    <location>
        <begin position="32"/>
        <end position="189"/>
    </location>
</feature>
<feature type="compositionally biased region" description="Low complexity" evidence="1">
    <location>
        <begin position="121"/>
        <end position="141"/>
    </location>
</feature>
<feature type="compositionally biased region" description="Basic and acidic residues" evidence="1">
    <location>
        <begin position="76"/>
        <end position="91"/>
    </location>
</feature>
<keyword evidence="2" id="KW-0732">Signal</keyword>